<evidence type="ECO:0000256" key="9">
    <source>
        <dbReference type="ARBA" id="ARBA00022801"/>
    </source>
</evidence>
<dbReference type="Pfam" id="PF00075">
    <property type="entry name" value="RNase_H"/>
    <property type="match status" value="1"/>
</dbReference>
<keyword evidence="8 11" id="KW-0255">Endonuclease</keyword>
<dbReference type="EC" id="3.1.26.4" evidence="5 11"/>
<dbReference type="InterPro" id="IPR012337">
    <property type="entry name" value="RNaseH-like_sf"/>
</dbReference>
<evidence type="ECO:0000256" key="5">
    <source>
        <dbReference type="ARBA" id="ARBA00012180"/>
    </source>
</evidence>
<proteinExistence type="inferred from homology"/>
<evidence type="ECO:0000256" key="11">
    <source>
        <dbReference type="HAMAP-Rule" id="MF_00042"/>
    </source>
</evidence>
<keyword evidence="9 11" id="KW-0378">Hydrolase</keyword>
<evidence type="ECO:0000313" key="13">
    <source>
        <dbReference type="EMBL" id="EEO28040.1"/>
    </source>
</evidence>
<keyword evidence="10 11" id="KW-0460">Magnesium</keyword>
<feature type="binding site" evidence="11">
    <location>
        <position position="52"/>
    </location>
    <ligand>
        <name>Mg(2+)</name>
        <dbReference type="ChEBI" id="CHEBI:18420"/>
        <label>1</label>
    </ligand>
</feature>
<evidence type="ECO:0000256" key="7">
    <source>
        <dbReference type="ARBA" id="ARBA00022723"/>
    </source>
</evidence>
<dbReference type="PANTHER" id="PTHR10642:SF26">
    <property type="entry name" value="RIBONUCLEASE H1"/>
    <property type="match status" value="1"/>
</dbReference>
<evidence type="ECO:0000256" key="10">
    <source>
        <dbReference type="ARBA" id="ARBA00022842"/>
    </source>
</evidence>
<dbReference type="GO" id="GO:0004523">
    <property type="term" value="F:RNA-DNA hybrid ribonuclease activity"/>
    <property type="evidence" value="ECO:0007669"/>
    <property type="project" value="UniProtKB-UniRule"/>
</dbReference>
<comment type="caution">
    <text evidence="13">The sequence shown here is derived from an EMBL/GenBank/DDBJ whole genome shotgun (WGS) entry which is preliminary data.</text>
</comment>
<feature type="domain" description="RNase H type-1" evidence="12">
    <location>
        <begin position="5"/>
        <end position="146"/>
    </location>
</feature>
<dbReference type="PANTHER" id="PTHR10642">
    <property type="entry name" value="RIBONUCLEASE H1"/>
    <property type="match status" value="1"/>
</dbReference>
<dbReference type="NCBIfam" id="NF001236">
    <property type="entry name" value="PRK00203.1"/>
    <property type="match status" value="1"/>
</dbReference>
<accession>C3X4A4</accession>
<comment type="subcellular location">
    <subcellularLocation>
        <location evidence="11">Cytoplasm</location>
    </subcellularLocation>
</comment>
<feature type="binding site" evidence="11">
    <location>
        <position position="14"/>
    </location>
    <ligand>
        <name>Mg(2+)</name>
        <dbReference type="ChEBI" id="CHEBI:18420"/>
        <label>2</label>
    </ligand>
</feature>
<dbReference type="InterPro" id="IPR036397">
    <property type="entry name" value="RNaseH_sf"/>
</dbReference>
<evidence type="ECO:0000256" key="4">
    <source>
        <dbReference type="ARBA" id="ARBA00011245"/>
    </source>
</evidence>
<evidence type="ECO:0000313" key="14">
    <source>
        <dbReference type="Proteomes" id="UP000003973"/>
    </source>
</evidence>
<keyword evidence="6 11" id="KW-0540">Nuclease</keyword>
<evidence type="ECO:0000256" key="8">
    <source>
        <dbReference type="ARBA" id="ARBA00022759"/>
    </source>
</evidence>
<dbReference type="GO" id="GO:0005737">
    <property type="term" value="C:cytoplasm"/>
    <property type="evidence" value="ECO:0007669"/>
    <property type="project" value="UniProtKB-SubCell"/>
</dbReference>
<dbReference type="PROSITE" id="PS50879">
    <property type="entry name" value="RNASE_H_1"/>
    <property type="match status" value="1"/>
</dbReference>
<dbReference type="GO" id="GO:0003676">
    <property type="term" value="F:nucleic acid binding"/>
    <property type="evidence" value="ECO:0007669"/>
    <property type="project" value="InterPro"/>
</dbReference>
<sequence>MDSEKMSEVEIYTDGACRGNPGPGGWGVWLRANGHEKELFGGDADTTNNRMELTAVIEALRVLKRPCRVVLHTDSQYVQKGITEWIHKWKERGWRTSDRKLVKNVDLWMELDEATRRHDIRWRWVKGHAGHEGNEKADQLANRGVDSVL</sequence>
<dbReference type="AlphaFoldDB" id="C3X4A4"/>
<comment type="catalytic activity">
    <reaction evidence="1 11">
        <text>Endonucleolytic cleavage to 5'-phosphomonoester.</text>
        <dbReference type="EC" id="3.1.26.4"/>
    </reaction>
</comment>
<dbReference type="InterPro" id="IPR002156">
    <property type="entry name" value="RNaseH_domain"/>
</dbReference>
<dbReference type="CDD" id="cd09278">
    <property type="entry name" value="RNase_HI_prokaryote_like"/>
    <property type="match status" value="1"/>
</dbReference>
<dbReference type="Gene3D" id="3.30.420.10">
    <property type="entry name" value="Ribonuclease H-like superfamily/Ribonuclease H"/>
    <property type="match status" value="1"/>
</dbReference>
<organism evidence="13 14">
    <name type="scientific">Oxalobacter paraformigenes</name>
    <dbReference type="NCBI Taxonomy" id="556268"/>
    <lineage>
        <taxon>Bacteria</taxon>
        <taxon>Pseudomonadati</taxon>
        <taxon>Pseudomonadota</taxon>
        <taxon>Betaproteobacteria</taxon>
        <taxon>Burkholderiales</taxon>
        <taxon>Oxalobacteraceae</taxon>
        <taxon>Oxalobacter</taxon>
    </lineage>
</organism>
<evidence type="ECO:0000256" key="1">
    <source>
        <dbReference type="ARBA" id="ARBA00000077"/>
    </source>
</evidence>
<dbReference type="HAMAP" id="MF_00042">
    <property type="entry name" value="RNase_H"/>
    <property type="match status" value="1"/>
</dbReference>
<evidence type="ECO:0000256" key="2">
    <source>
        <dbReference type="ARBA" id="ARBA00004065"/>
    </source>
</evidence>
<gene>
    <name evidence="11" type="primary">rnhA</name>
    <name evidence="13" type="ORF">OFAG_01193</name>
</gene>
<evidence type="ECO:0000256" key="6">
    <source>
        <dbReference type="ARBA" id="ARBA00022722"/>
    </source>
</evidence>
<dbReference type="HOGENOM" id="CLU_030894_6_0_4"/>
<dbReference type="GO" id="GO:0043137">
    <property type="term" value="P:DNA replication, removal of RNA primer"/>
    <property type="evidence" value="ECO:0007669"/>
    <property type="project" value="TreeGrafter"/>
</dbReference>
<keyword evidence="11" id="KW-0963">Cytoplasm</keyword>
<dbReference type="InterPro" id="IPR022892">
    <property type="entry name" value="RNaseHI"/>
</dbReference>
<comment type="function">
    <text evidence="2 11">Endonuclease that specifically degrades the RNA of RNA-DNA hybrids.</text>
</comment>
<dbReference type="SUPFAM" id="SSF53098">
    <property type="entry name" value="Ribonuclease H-like"/>
    <property type="match status" value="1"/>
</dbReference>
<keyword evidence="14" id="KW-1185">Reference proteome</keyword>
<dbReference type="EMBL" id="ACDP02000007">
    <property type="protein sequence ID" value="EEO28040.1"/>
    <property type="molecule type" value="Genomic_DNA"/>
</dbReference>
<evidence type="ECO:0000256" key="3">
    <source>
        <dbReference type="ARBA" id="ARBA00005300"/>
    </source>
</evidence>
<feature type="binding site" evidence="11">
    <location>
        <position position="138"/>
    </location>
    <ligand>
        <name>Mg(2+)</name>
        <dbReference type="ChEBI" id="CHEBI:18420"/>
        <label>2</label>
    </ligand>
</feature>
<dbReference type="eggNOG" id="COG0328">
    <property type="taxonomic scope" value="Bacteria"/>
</dbReference>
<reference evidence="13" key="1">
    <citation type="submission" date="2011-10" db="EMBL/GenBank/DDBJ databases">
        <title>The Genome Sequence of Oxalobacter formigenes HOxBLS.</title>
        <authorList>
            <consortium name="The Broad Institute Genome Sequencing Platform"/>
            <person name="Earl A."/>
            <person name="Ward D."/>
            <person name="Feldgarden M."/>
            <person name="Gevers D."/>
            <person name="Allison M.J."/>
            <person name="Humphrey S."/>
            <person name="Young S.K."/>
            <person name="Zeng Q."/>
            <person name="Gargeya S."/>
            <person name="Fitzgerald M."/>
            <person name="Haas B."/>
            <person name="Abouelleil A."/>
            <person name="Alvarado L."/>
            <person name="Arachchi H.M."/>
            <person name="Berlin A."/>
            <person name="Brown A."/>
            <person name="Chapman S.B."/>
            <person name="Chen Z."/>
            <person name="Dunbar C."/>
            <person name="Freedman E."/>
            <person name="Gearin G."/>
            <person name="Goldberg J."/>
            <person name="Griggs A."/>
            <person name="Gujja S."/>
            <person name="Heiman D."/>
            <person name="Howarth C."/>
            <person name="Larson L."/>
            <person name="Lui A."/>
            <person name="MacDonald P.J.P."/>
            <person name="Montmayeur A."/>
            <person name="Murphy C."/>
            <person name="Neiman D."/>
            <person name="Pearson M."/>
            <person name="Priest M."/>
            <person name="Roberts A."/>
            <person name="Saif S."/>
            <person name="Shea T."/>
            <person name="Shenoy N."/>
            <person name="Sisk P."/>
            <person name="Stolte C."/>
            <person name="Sykes S."/>
            <person name="Wortman J."/>
            <person name="Nusbaum C."/>
            <person name="Birren B."/>
        </authorList>
    </citation>
    <scope>NUCLEOTIDE SEQUENCE [LARGE SCALE GENOMIC DNA]</scope>
    <source>
        <strain evidence="13">HOxBLS</strain>
    </source>
</reference>
<comment type="subunit">
    <text evidence="4 11">Monomer.</text>
</comment>
<dbReference type="Proteomes" id="UP000003973">
    <property type="component" value="Unassembled WGS sequence"/>
</dbReference>
<dbReference type="InterPro" id="IPR050092">
    <property type="entry name" value="RNase_H"/>
</dbReference>
<comment type="similarity">
    <text evidence="3 11">Belongs to the RNase H family.</text>
</comment>
<protein>
    <recommendedName>
        <fullName evidence="5 11">Ribonuclease H</fullName>
        <shortName evidence="11">RNase H</shortName>
        <ecNumber evidence="5 11">3.1.26.4</ecNumber>
    </recommendedName>
</protein>
<dbReference type="GO" id="GO:0000287">
    <property type="term" value="F:magnesium ion binding"/>
    <property type="evidence" value="ECO:0007669"/>
    <property type="project" value="UniProtKB-UniRule"/>
</dbReference>
<name>C3X4A4_9BURK</name>
<feature type="binding site" evidence="11">
    <location>
        <position position="74"/>
    </location>
    <ligand>
        <name>Mg(2+)</name>
        <dbReference type="ChEBI" id="CHEBI:18420"/>
        <label>1</label>
    </ligand>
</feature>
<keyword evidence="7 11" id="KW-0479">Metal-binding</keyword>
<feature type="binding site" evidence="11">
    <location>
        <position position="14"/>
    </location>
    <ligand>
        <name>Mg(2+)</name>
        <dbReference type="ChEBI" id="CHEBI:18420"/>
        <label>1</label>
    </ligand>
</feature>
<comment type="cofactor">
    <cofactor evidence="11">
        <name>Mg(2+)</name>
        <dbReference type="ChEBI" id="CHEBI:18420"/>
    </cofactor>
    <text evidence="11">Binds 1 Mg(2+) ion per subunit. May bind a second metal ion at a regulatory site, or after substrate binding.</text>
</comment>
<evidence type="ECO:0000259" key="12">
    <source>
        <dbReference type="PROSITE" id="PS50879"/>
    </source>
</evidence>
<dbReference type="FunFam" id="3.30.420.10:FF:000089">
    <property type="entry name" value="Ribonuclease H"/>
    <property type="match status" value="1"/>
</dbReference>